<dbReference type="CDD" id="cd04301">
    <property type="entry name" value="NAT_SF"/>
    <property type="match status" value="1"/>
</dbReference>
<sequence length="107" mass="11704">MALIAVNQQGQAVGAVWYRLFNESEKGYGFVSPDIPELGIAIVEGERGKGLGKQLLIEIIKEAKRAGYIGLSLSVDLKNTGAIRLYHQLGFEDKETEGTSKTMLCLF</sequence>
<evidence type="ECO:0000256" key="2">
    <source>
        <dbReference type="ARBA" id="ARBA00023315"/>
    </source>
</evidence>
<dbReference type="PANTHER" id="PTHR43420">
    <property type="entry name" value="ACETYLTRANSFERASE"/>
    <property type="match status" value="1"/>
</dbReference>
<reference evidence="5" key="1">
    <citation type="journal article" date="2019" name="Int. J. Syst. Evol. Microbiol.">
        <title>The Global Catalogue of Microorganisms (GCM) 10K type strain sequencing project: providing services to taxonomists for standard genome sequencing and annotation.</title>
        <authorList>
            <consortium name="The Broad Institute Genomics Platform"/>
            <consortium name="The Broad Institute Genome Sequencing Center for Infectious Disease"/>
            <person name="Wu L."/>
            <person name="Ma J."/>
        </authorList>
    </citation>
    <scope>NUCLEOTIDE SEQUENCE [LARGE SCALE GENOMIC DNA]</scope>
    <source>
        <strain evidence="5">CGMCC 1.7693</strain>
    </source>
</reference>
<evidence type="ECO:0000313" key="5">
    <source>
        <dbReference type="Proteomes" id="UP000641206"/>
    </source>
</evidence>
<organism evidence="4 5">
    <name type="scientific">Oceanobacillus neutriphilus</name>
    <dbReference type="NCBI Taxonomy" id="531815"/>
    <lineage>
        <taxon>Bacteria</taxon>
        <taxon>Bacillati</taxon>
        <taxon>Bacillota</taxon>
        <taxon>Bacilli</taxon>
        <taxon>Bacillales</taxon>
        <taxon>Bacillaceae</taxon>
        <taxon>Oceanobacillus</taxon>
    </lineage>
</organism>
<feature type="domain" description="N-acetyltransferase" evidence="3">
    <location>
        <begin position="1"/>
        <end position="107"/>
    </location>
</feature>
<dbReference type="SUPFAM" id="SSF55729">
    <property type="entry name" value="Acyl-CoA N-acyltransferases (Nat)"/>
    <property type="match status" value="1"/>
</dbReference>
<keyword evidence="1" id="KW-0808">Transferase</keyword>
<dbReference type="EMBL" id="BMLW01000030">
    <property type="protein sequence ID" value="GGP17318.1"/>
    <property type="molecule type" value="Genomic_DNA"/>
</dbReference>
<dbReference type="PROSITE" id="PS51186">
    <property type="entry name" value="GNAT"/>
    <property type="match status" value="1"/>
</dbReference>
<dbReference type="InterPro" id="IPR050680">
    <property type="entry name" value="YpeA/RimI_acetyltransf"/>
</dbReference>
<dbReference type="Pfam" id="PF00583">
    <property type="entry name" value="Acetyltransf_1"/>
    <property type="match status" value="1"/>
</dbReference>
<comment type="caution">
    <text evidence="4">The sequence shown here is derived from an EMBL/GenBank/DDBJ whole genome shotgun (WGS) entry which is preliminary data.</text>
</comment>
<accession>A0ABQ2P3M7</accession>
<proteinExistence type="predicted"/>
<dbReference type="InterPro" id="IPR016181">
    <property type="entry name" value="Acyl_CoA_acyltransferase"/>
</dbReference>
<dbReference type="InterPro" id="IPR000182">
    <property type="entry name" value="GNAT_dom"/>
</dbReference>
<dbReference type="Gene3D" id="3.40.630.30">
    <property type="match status" value="1"/>
</dbReference>
<evidence type="ECO:0000259" key="3">
    <source>
        <dbReference type="PROSITE" id="PS51186"/>
    </source>
</evidence>
<evidence type="ECO:0000256" key="1">
    <source>
        <dbReference type="ARBA" id="ARBA00022679"/>
    </source>
</evidence>
<keyword evidence="5" id="KW-1185">Reference proteome</keyword>
<protein>
    <recommendedName>
        <fullName evidence="3">N-acetyltransferase domain-containing protein</fullName>
    </recommendedName>
</protein>
<evidence type="ECO:0000313" key="4">
    <source>
        <dbReference type="EMBL" id="GGP17318.1"/>
    </source>
</evidence>
<name>A0ABQ2P3M7_9BACI</name>
<dbReference type="Proteomes" id="UP000641206">
    <property type="component" value="Unassembled WGS sequence"/>
</dbReference>
<gene>
    <name evidence="4" type="ORF">GCM10011346_52690</name>
</gene>
<keyword evidence="2" id="KW-0012">Acyltransferase</keyword>